<name>A0A0J7IYI4_9FLAO</name>
<dbReference type="InterPro" id="IPR049492">
    <property type="entry name" value="BD-FAE-like_dom"/>
</dbReference>
<dbReference type="PANTHER" id="PTHR48081">
    <property type="entry name" value="AB HYDROLASE SUPERFAMILY PROTEIN C4A8.06C"/>
    <property type="match status" value="1"/>
</dbReference>
<feature type="domain" description="BD-FAE-like" evidence="2">
    <location>
        <begin position="70"/>
        <end position="229"/>
    </location>
</feature>
<comment type="caution">
    <text evidence="3">The sequence shown here is derived from an EMBL/GenBank/DDBJ whole genome shotgun (WGS) entry which is preliminary data.</text>
</comment>
<dbReference type="Gene3D" id="3.40.50.1820">
    <property type="entry name" value="alpha/beta hydrolase"/>
    <property type="match status" value="1"/>
</dbReference>
<dbReference type="PATRIC" id="fig|1304281.5.peg.2095"/>
<dbReference type="EMBL" id="LFNG01000012">
    <property type="protein sequence ID" value="KMQ70896.1"/>
    <property type="molecule type" value="Genomic_DNA"/>
</dbReference>
<dbReference type="GO" id="GO:0016787">
    <property type="term" value="F:hydrolase activity"/>
    <property type="evidence" value="ECO:0007669"/>
    <property type="project" value="UniProtKB-KW"/>
</dbReference>
<dbReference type="InterPro" id="IPR050300">
    <property type="entry name" value="GDXG_lipolytic_enzyme"/>
</dbReference>
<evidence type="ECO:0000313" key="4">
    <source>
        <dbReference type="Proteomes" id="UP000035900"/>
    </source>
</evidence>
<gene>
    <name evidence="3" type="ORF">ACM44_09725</name>
</gene>
<organism evidence="3 4">
    <name type="scientific">Chryseobacterium koreense CCUG 49689</name>
    <dbReference type="NCBI Taxonomy" id="1304281"/>
    <lineage>
        <taxon>Bacteria</taxon>
        <taxon>Pseudomonadati</taxon>
        <taxon>Bacteroidota</taxon>
        <taxon>Flavobacteriia</taxon>
        <taxon>Flavobacteriales</taxon>
        <taxon>Weeksellaceae</taxon>
        <taxon>Chryseobacterium group</taxon>
        <taxon>Chryseobacterium</taxon>
    </lineage>
</organism>
<sequence length="288" mass="32555">MLTCGLNFAQMQKDTTFTERSEMLKVAKKFPSANLAKVESPKNVQEMLNIEYQNIHGRSLFLDAFLWGDNHKNPAVILIHGGGWKSGSKELMKSLGRKISGSGFNCFAVEYRLSDEAKYPAAIDDVVTAISFLRKNAKRFNIDQNQIAVLGTSSGGQIAALIGSKYPDLANLVIDIDGILAFHHPQSKEGATAAKWLGGTFEMSPEIWKDASPLTHAEKVRIPYLFINSQFERFHAGQDEMLEIFKKNHIQYEVKTIENSPHTFWMFDPWFDSTVNHILNFLNHQFKN</sequence>
<dbReference type="InterPro" id="IPR029058">
    <property type="entry name" value="AB_hydrolase_fold"/>
</dbReference>
<proteinExistence type="predicted"/>
<dbReference type="AlphaFoldDB" id="A0A0J7IYI4"/>
<keyword evidence="4" id="KW-1185">Reference proteome</keyword>
<dbReference type="Proteomes" id="UP000035900">
    <property type="component" value="Unassembled WGS sequence"/>
</dbReference>
<evidence type="ECO:0000313" key="3">
    <source>
        <dbReference type="EMBL" id="KMQ70896.1"/>
    </source>
</evidence>
<reference evidence="3 4" key="1">
    <citation type="journal article" date="2004" name="Int. J. Syst. Evol. Microbiol.">
        <title>Kaistella koreensis gen. nov., sp. nov., a novel member of the Chryseobacterium-Bergeyella-Riemerella branch.</title>
        <authorList>
            <person name="Kim M.K."/>
            <person name="Im W.T."/>
            <person name="Shin Y.K."/>
            <person name="Lim J.H."/>
            <person name="Kim S.H."/>
            <person name="Lee B.C."/>
            <person name="Park M.Y."/>
            <person name="Lee K.Y."/>
            <person name="Lee S.T."/>
        </authorList>
    </citation>
    <scope>NUCLEOTIDE SEQUENCE [LARGE SCALE GENOMIC DNA]</scope>
    <source>
        <strain evidence="3 4">CCUG 49689</strain>
    </source>
</reference>
<dbReference type="STRING" id="1304281.ACM44_09725"/>
<accession>A0A0J7IYI4</accession>
<keyword evidence="1" id="KW-0378">Hydrolase</keyword>
<dbReference type="Pfam" id="PF20434">
    <property type="entry name" value="BD-FAE"/>
    <property type="match status" value="1"/>
</dbReference>
<evidence type="ECO:0000256" key="1">
    <source>
        <dbReference type="ARBA" id="ARBA00022801"/>
    </source>
</evidence>
<dbReference type="SUPFAM" id="SSF53474">
    <property type="entry name" value="alpha/beta-Hydrolases"/>
    <property type="match status" value="1"/>
</dbReference>
<evidence type="ECO:0000259" key="2">
    <source>
        <dbReference type="Pfam" id="PF20434"/>
    </source>
</evidence>
<protein>
    <recommendedName>
        <fullName evidence="2">BD-FAE-like domain-containing protein</fullName>
    </recommendedName>
</protein>